<reference evidence="2" key="1">
    <citation type="submission" date="2021-03" db="EMBL/GenBank/DDBJ databases">
        <title>Draft genome sequence of rust myrtle Austropuccinia psidii MF-1, a brazilian biotype.</title>
        <authorList>
            <person name="Quecine M.C."/>
            <person name="Pachon D.M.R."/>
            <person name="Bonatelli M.L."/>
            <person name="Correr F.H."/>
            <person name="Franceschini L.M."/>
            <person name="Leite T.F."/>
            <person name="Margarido G.R.A."/>
            <person name="Almeida C.A."/>
            <person name="Ferrarezi J.A."/>
            <person name="Labate C.A."/>
        </authorList>
    </citation>
    <scope>NUCLEOTIDE SEQUENCE</scope>
    <source>
        <strain evidence="2">MF-1</strain>
    </source>
</reference>
<gene>
    <name evidence="2" type="ORF">O181_075394</name>
</gene>
<feature type="compositionally biased region" description="Polar residues" evidence="1">
    <location>
        <begin position="42"/>
        <end position="61"/>
    </location>
</feature>
<protein>
    <submittedName>
        <fullName evidence="2">Uncharacterized protein</fullName>
    </submittedName>
</protein>
<feature type="compositionally biased region" description="Basic residues" evidence="1">
    <location>
        <begin position="1"/>
        <end position="17"/>
    </location>
</feature>
<name>A0A9Q3FAH6_9BASI</name>
<dbReference type="AlphaFoldDB" id="A0A9Q3FAH6"/>
<keyword evidence="3" id="KW-1185">Reference proteome</keyword>
<evidence type="ECO:0000313" key="2">
    <source>
        <dbReference type="EMBL" id="MBW0535679.1"/>
    </source>
</evidence>
<sequence>MQHKRFAFLSHPSKKKVKNESSDSDSDSSSASNPEVSEREVSSLQRDVQQEDTNVFPSSSKLPGGSPINYPQLKQTSEDPLEKRFSIYPDYVPTSDFPLEFDVNTLCDHQIRGENLELLQKISQNNIIPTSWTHVPRKIGKPSN</sequence>
<accession>A0A9Q3FAH6</accession>
<proteinExistence type="predicted"/>
<evidence type="ECO:0000313" key="3">
    <source>
        <dbReference type="Proteomes" id="UP000765509"/>
    </source>
</evidence>
<feature type="region of interest" description="Disordered" evidence="1">
    <location>
        <begin position="1"/>
        <end position="81"/>
    </location>
</feature>
<dbReference type="EMBL" id="AVOT02040453">
    <property type="protein sequence ID" value="MBW0535679.1"/>
    <property type="molecule type" value="Genomic_DNA"/>
</dbReference>
<evidence type="ECO:0000256" key="1">
    <source>
        <dbReference type="SAM" id="MobiDB-lite"/>
    </source>
</evidence>
<comment type="caution">
    <text evidence="2">The sequence shown here is derived from an EMBL/GenBank/DDBJ whole genome shotgun (WGS) entry which is preliminary data.</text>
</comment>
<dbReference type="Proteomes" id="UP000765509">
    <property type="component" value="Unassembled WGS sequence"/>
</dbReference>
<organism evidence="2 3">
    <name type="scientific">Austropuccinia psidii MF-1</name>
    <dbReference type="NCBI Taxonomy" id="1389203"/>
    <lineage>
        <taxon>Eukaryota</taxon>
        <taxon>Fungi</taxon>
        <taxon>Dikarya</taxon>
        <taxon>Basidiomycota</taxon>
        <taxon>Pucciniomycotina</taxon>
        <taxon>Pucciniomycetes</taxon>
        <taxon>Pucciniales</taxon>
        <taxon>Sphaerophragmiaceae</taxon>
        <taxon>Austropuccinia</taxon>
    </lineage>
</organism>